<organism evidence="1 2">
    <name type="scientific">Asanoa ferruginea</name>
    <dbReference type="NCBI Taxonomy" id="53367"/>
    <lineage>
        <taxon>Bacteria</taxon>
        <taxon>Bacillati</taxon>
        <taxon>Actinomycetota</taxon>
        <taxon>Actinomycetes</taxon>
        <taxon>Micromonosporales</taxon>
        <taxon>Micromonosporaceae</taxon>
        <taxon>Asanoa</taxon>
    </lineage>
</organism>
<evidence type="ECO:0000313" key="1">
    <source>
        <dbReference type="EMBL" id="REF94145.1"/>
    </source>
</evidence>
<protein>
    <submittedName>
        <fullName evidence="1">Uncharacterized protein</fullName>
    </submittedName>
</protein>
<reference evidence="1 2" key="1">
    <citation type="submission" date="2018-08" db="EMBL/GenBank/DDBJ databases">
        <title>Sequencing the genomes of 1000 actinobacteria strains.</title>
        <authorList>
            <person name="Klenk H.-P."/>
        </authorList>
    </citation>
    <scope>NUCLEOTIDE SEQUENCE [LARGE SCALE GENOMIC DNA]</scope>
    <source>
        <strain evidence="1 2">DSM 44099</strain>
    </source>
</reference>
<proteinExistence type="predicted"/>
<comment type="caution">
    <text evidence="1">The sequence shown here is derived from an EMBL/GenBank/DDBJ whole genome shotgun (WGS) entry which is preliminary data.</text>
</comment>
<dbReference type="Pfam" id="PF19458">
    <property type="entry name" value="DUF5995"/>
    <property type="match status" value="1"/>
</dbReference>
<accession>A0A3D9ZA35</accession>
<name>A0A3D9ZA35_9ACTN</name>
<dbReference type="InterPro" id="IPR046037">
    <property type="entry name" value="DUF5995"/>
</dbReference>
<sequence>MTAHYRDPALAPQNRPFALLYLRTTEGMRDANAAGEFSAPEFWDRSVIPTFADYYLDAYAAWQRDGAVDPAWRVAFETLPAGITCTQLIYLGISAHINNDLAFMIEDMGPGYLYADHKHVDEVLAVRARPVVYPEIQRDLCPGLFGETVPPTADVDIFGWREVAWRQGQALAGAPDRAARDAIAGQIRDHAHDRAREIIAWHR</sequence>
<keyword evidence="2" id="KW-1185">Reference proteome</keyword>
<evidence type="ECO:0000313" key="2">
    <source>
        <dbReference type="Proteomes" id="UP000256913"/>
    </source>
</evidence>
<dbReference type="EMBL" id="QUMQ01000001">
    <property type="protein sequence ID" value="REF94145.1"/>
    <property type="molecule type" value="Genomic_DNA"/>
</dbReference>
<dbReference type="Proteomes" id="UP000256913">
    <property type="component" value="Unassembled WGS sequence"/>
</dbReference>
<dbReference type="AlphaFoldDB" id="A0A3D9ZA35"/>
<gene>
    <name evidence="1" type="ORF">DFJ67_0058</name>
</gene>